<evidence type="ECO:0000313" key="2">
    <source>
        <dbReference type="EMBL" id="QEE29786.1"/>
    </source>
</evidence>
<protein>
    <submittedName>
        <fullName evidence="2">DinB family protein</fullName>
    </submittedName>
</protein>
<dbReference type="Proteomes" id="UP000321820">
    <property type="component" value="Chromosome"/>
</dbReference>
<feature type="domain" description="DinB-like" evidence="1">
    <location>
        <begin position="22"/>
        <end position="149"/>
    </location>
</feature>
<dbReference type="OrthoDB" id="9798830at2"/>
<name>A0A5B9EI66_9BACT</name>
<organism evidence="2 3">
    <name type="scientific">Terriglobus albidus</name>
    <dbReference type="NCBI Taxonomy" id="1592106"/>
    <lineage>
        <taxon>Bacteria</taxon>
        <taxon>Pseudomonadati</taxon>
        <taxon>Acidobacteriota</taxon>
        <taxon>Terriglobia</taxon>
        <taxon>Terriglobales</taxon>
        <taxon>Acidobacteriaceae</taxon>
        <taxon>Terriglobus</taxon>
    </lineage>
</organism>
<dbReference type="KEGG" id="talb:FTW19_18430"/>
<keyword evidence="3" id="KW-1185">Reference proteome</keyword>
<dbReference type="AlphaFoldDB" id="A0A5B9EI66"/>
<accession>A0A5B9EI66</accession>
<evidence type="ECO:0000259" key="1">
    <source>
        <dbReference type="Pfam" id="PF12867"/>
    </source>
</evidence>
<dbReference type="Gene3D" id="1.20.120.450">
    <property type="entry name" value="dinb family like domain"/>
    <property type="match status" value="1"/>
</dbReference>
<dbReference type="RefSeq" id="WP_147649056.1">
    <property type="nucleotide sequence ID" value="NZ_CP042806.1"/>
</dbReference>
<dbReference type="EMBL" id="CP042806">
    <property type="protein sequence ID" value="QEE29786.1"/>
    <property type="molecule type" value="Genomic_DNA"/>
</dbReference>
<proteinExistence type="predicted"/>
<dbReference type="InterPro" id="IPR034660">
    <property type="entry name" value="DinB/YfiT-like"/>
</dbReference>
<gene>
    <name evidence="2" type="ORF">FTW19_18430</name>
</gene>
<dbReference type="InterPro" id="IPR024775">
    <property type="entry name" value="DinB-like"/>
</dbReference>
<dbReference type="SUPFAM" id="SSF109854">
    <property type="entry name" value="DinB/YfiT-like putative metalloenzymes"/>
    <property type="match status" value="1"/>
</dbReference>
<reference evidence="2 3" key="1">
    <citation type="submission" date="2019-08" db="EMBL/GenBank/DDBJ databases">
        <title>Complete genome sequence of Terriglobus albidus strain ORNL.</title>
        <authorList>
            <person name="Podar M."/>
        </authorList>
    </citation>
    <scope>NUCLEOTIDE SEQUENCE [LARGE SCALE GENOMIC DNA]</scope>
    <source>
        <strain evidence="2 3">ORNL</strain>
    </source>
</reference>
<evidence type="ECO:0000313" key="3">
    <source>
        <dbReference type="Proteomes" id="UP000321820"/>
    </source>
</evidence>
<dbReference type="Pfam" id="PF12867">
    <property type="entry name" value="DinB_2"/>
    <property type="match status" value="1"/>
</dbReference>
<sequence length="161" mass="18343">MATVNAEKDLRKQLLALLKEAQAHATFDDAIADFPAAKRGVVPEGLPYSAWQLLEHLRIAQRDILEFSTNEDGHYEELKWPEGYWPKEAEPSTAKAWDESITAIKEDLGEFEKLVEKGDLHTPFPWGQGQNLLREVLLVADHSAYHVGELIMLRRLLGIWK</sequence>